<keyword evidence="3" id="KW-1185">Reference proteome</keyword>
<evidence type="ECO:0000313" key="3">
    <source>
        <dbReference type="Proteomes" id="UP000287447"/>
    </source>
</evidence>
<comment type="caution">
    <text evidence="2">The sequence shown here is derived from an EMBL/GenBank/DDBJ whole genome shotgun (WGS) entry which is preliminary data.</text>
</comment>
<dbReference type="SUPFAM" id="SSF53448">
    <property type="entry name" value="Nucleotide-diphospho-sugar transferases"/>
    <property type="match status" value="1"/>
</dbReference>
<keyword evidence="1" id="KW-0812">Transmembrane</keyword>
<dbReference type="RefSeq" id="WP_127765669.1">
    <property type="nucleotide sequence ID" value="NZ_SADE01000002.1"/>
</dbReference>
<gene>
    <name evidence="2" type="ORF">EOI86_13290</name>
</gene>
<accession>A0A3S2WRJ4</accession>
<dbReference type="AlphaFoldDB" id="A0A3S2WRJ4"/>
<dbReference type="Proteomes" id="UP000287447">
    <property type="component" value="Unassembled WGS sequence"/>
</dbReference>
<reference evidence="3" key="1">
    <citation type="submission" date="2019-01" db="EMBL/GenBank/DDBJ databases">
        <title>Gri0909 isolated from a small marine red alga.</title>
        <authorList>
            <person name="Kim J."/>
            <person name="Jeong S.E."/>
            <person name="Jeon C.O."/>
        </authorList>
    </citation>
    <scope>NUCLEOTIDE SEQUENCE [LARGE SCALE GENOMIC DNA]</scope>
    <source>
        <strain evidence="3">Gri0909</strain>
    </source>
</reference>
<organism evidence="2 3">
    <name type="scientific">Hwanghaeella grinnelliae</name>
    <dbReference type="NCBI Taxonomy" id="2500179"/>
    <lineage>
        <taxon>Bacteria</taxon>
        <taxon>Pseudomonadati</taxon>
        <taxon>Pseudomonadota</taxon>
        <taxon>Alphaproteobacteria</taxon>
        <taxon>Rhodospirillales</taxon>
        <taxon>Rhodospirillaceae</taxon>
        <taxon>Hwanghaeella</taxon>
    </lineage>
</organism>
<evidence type="ECO:0000256" key="1">
    <source>
        <dbReference type="SAM" id="Phobius"/>
    </source>
</evidence>
<protein>
    <submittedName>
        <fullName evidence="2">Uncharacterized protein</fullName>
    </submittedName>
</protein>
<sequence length="413" mass="44633">MTASLEESPDLREGWNDLFRGDLKQAAERFQTQLTATDDPGAAAGLLLCAAVMGAGDAVAALLSDRWTRRRDAAAVLWRAAWICAVNGSDQGLDRLKTALSGFGEGSREQATLHYAAGHMAMLRGDEDAALAGFLAAKRGFDADPEWFLAARDQTLTNVFVQTGHLLPAEQVAALAQSVGTPPVFEKDEQNQPHILVAADGGYLRRFGPDFVESLNRTNPGASLSVLAVDAAPEDTAALAAAGPSLFLGIEHETAEFPGINRPAVYASWRFLAMEKLLLANKRPVLVLDMDLIVRAPLDPLFDVMKTGKPGETGDFGCWLRPDGGPGGIVRGGATGFAPSADSWWMATLTAAYIRARFAEERENLWFVDQAALWRGALAAKKNRPGFRLADFSQAGLFTDFFELVRDEDVKRR</sequence>
<evidence type="ECO:0000313" key="2">
    <source>
        <dbReference type="EMBL" id="RVU36193.1"/>
    </source>
</evidence>
<keyword evidence="1" id="KW-0472">Membrane</keyword>
<dbReference type="OrthoDB" id="7358394at2"/>
<name>A0A3S2WRJ4_9PROT</name>
<dbReference type="EMBL" id="SADE01000002">
    <property type="protein sequence ID" value="RVU36193.1"/>
    <property type="molecule type" value="Genomic_DNA"/>
</dbReference>
<dbReference type="InterPro" id="IPR029044">
    <property type="entry name" value="Nucleotide-diphossugar_trans"/>
</dbReference>
<keyword evidence="1" id="KW-1133">Transmembrane helix</keyword>
<proteinExistence type="predicted"/>
<feature type="transmembrane region" description="Helical" evidence="1">
    <location>
        <begin position="42"/>
        <end position="63"/>
    </location>
</feature>